<dbReference type="OrthoDB" id="7374648at2"/>
<dbReference type="Proteomes" id="UP000247454">
    <property type="component" value="Unassembled WGS sequence"/>
</dbReference>
<comment type="caution">
    <text evidence="8">The sequence shown here is derived from an EMBL/GenBank/DDBJ whole genome shotgun (WGS) entry which is preliminary data.</text>
</comment>
<dbReference type="Pfam" id="PF04632">
    <property type="entry name" value="FUSC"/>
    <property type="match status" value="1"/>
</dbReference>
<reference evidence="8 9" key="1">
    <citation type="submission" date="2018-06" db="EMBL/GenBank/DDBJ databases">
        <title>Genomic Encyclopedia of Type Strains, Phase III (KMG-III): the genomes of soil and plant-associated and newly described type strains.</title>
        <authorList>
            <person name="Whitman W."/>
        </authorList>
    </citation>
    <scope>NUCLEOTIDE SEQUENCE [LARGE SCALE GENOMIC DNA]</scope>
    <source>
        <strain evidence="8 9">ORS 1419</strain>
    </source>
</reference>
<feature type="transmembrane region" description="Helical" evidence="7">
    <location>
        <begin position="294"/>
        <end position="314"/>
    </location>
</feature>
<comment type="subcellular location">
    <subcellularLocation>
        <location evidence="1">Cell membrane</location>
        <topology evidence="1">Multi-pass membrane protein</topology>
    </subcellularLocation>
</comment>
<keyword evidence="3" id="KW-1003">Cell membrane</keyword>
<dbReference type="PANTHER" id="PTHR30509:SF9">
    <property type="entry name" value="MULTIDRUG RESISTANCE PROTEIN MDTO"/>
    <property type="match status" value="1"/>
</dbReference>
<evidence type="ECO:0000256" key="4">
    <source>
        <dbReference type="ARBA" id="ARBA00022692"/>
    </source>
</evidence>
<evidence type="ECO:0000256" key="5">
    <source>
        <dbReference type="ARBA" id="ARBA00022989"/>
    </source>
</evidence>
<keyword evidence="4 7" id="KW-0812">Transmembrane</keyword>
<dbReference type="RefSeq" id="WP_110752765.1">
    <property type="nucleotide sequence ID" value="NZ_QJTF01000015.1"/>
</dbReference>
<keyword evidence="6 7" id="KW-0472">Membrane</keyword>
<organism evidence="8 9">
    <name type="scientific">Phyllobacterium leguminum</name>
    <dbReference type="NCBI Taxonomy" id="314237"/>
    <lineage>
        <taxon>Bacteria</taxon>
        <taxon>Pseudomonadati</taxon>
        <taxon>Pseudomonadota</taxon>
        <taxon>Alphaproteobacteria</taxon>
        <taxon>Hyphomicrobiales</taxon>
        <taxon>Phyllobacteriaceae</taxon>
        <taxon>Phyllobacterium</taxon>
    </lineage>
</organism>
<keyword evidence="5 7" id="KW-1133">Transmembrane helix</keyword>
<protein>
    <submittedName>
        <fullName evidence="8">Fusaric acid resistance family protein</fullName>
    </submittedName>
</protein>
<dbReference type="GO" id="GO:0022857">
    <property type="term" value="F:transmembrane transporter activity"/>
    <property type="evidence" value="ECO:0007669"/>
    <property type="project" value="InterPro"/>
</dbReference>
<dbReference type="PANTHER" id="PTHR30509">
    <property type="entry name" value="P-HYDROXYBENZOIC ACID EFFLUX PUMP SUBUNIT-RELATED"/>
    <property type="match status" value="1"/>
</dbReference>
<feature type="transmembrane region" description="Helical" evidence="7">
    <location>
        <begin position="30"/>
        <end position="48"/>
    </location>
</feature>
<evidence type="ECO:0000313" key="9">
    <source>
        <dbReference type="Proteomes" id="UP000247454"/>
    </source>
</evidence>
<keyword evidence="9" id="KW-1185">Reference proteome</keyword>
<evidence type="ECO:0000256" key="3">
    <source>
        <dbReference type="ARBA" id="ARBA00022475"/>
    </source>
</evidence>
<evidence type="ECO:0000313" key="8">
    <source>
        <dbReference type="EMBL" id="PYE87203.1"/>
    </source>
</evidence>
<evidence type="ECO:0000256" key="6">
    <source>
        <dbReference type="ARBA" id="ARBA00023136"/>
    </source>
</evidence>
<accession>A0A318T940</accession>
<evidence type="ECO:0000256" key="7">
    <source>
        <dbReference type="SAM" id="Phobius"/>
    </source>
</evidence>
<dbReference type="AlphaFoldDB" id="A0A318T940"/>
<feature type="transmembrane region" description="Helical" evidence="7">
    <location>
        <begin position="124"/>
        <end position="141"/>
    </location>
</feature>
<gene>
    <name evidence="8" type="ORF">C7477_11557</name>
</gene>
<feature type="transmembrane region" description="Helical" evidence="7">
    <location>
        <begin position="326"/>
        <end position="347"/>
    </location>
</feature>
<proteinExistence type="predicted"/>
<evidence type="ECO:0000256" key="1">
    <source>
        <dbReference type="ARBA" id="ARBA00004651"/>
    </source>
</evidence>
<evidence type="ECO:0000256" key="2">
    <source>
        <dbReference type="ARBA" id="ARBA00022448"/>
    </source>
</evidence>
<feature type="transmembrane region" description="Helical" evidence="7">
    <location>
        <begin position="269"/>
        <end position="287"/>
    </location>
</feature>
<sequence length="358" mass="37616">MLDFIERLLASLEAEWRALSFSIAHAHVHTAIRGTLAALLAILLALWLRLDNPWWAGITALVIGQSDVAATLARSLDRALGTIIGAFAGYAGAALVAHHFMFELTCAAATAVSLYGFERARHGYAFLLGGVTTLVIMFGSLNTPDAAIDFAVYRTLEILVGILAGCLVDYVLAERAPQGTERDARPGLFARPLDRNLATNAISGGIAIAAIPSIWESLQLPALGQTPITAVIILISMQSGPHWKAATRAFGCLLGAAYGLLAMKVAADAMLPWLVLMGTGLFISAQVHHRGGEASYVGLQAGVAIIMAMVQGMGPSPDILPAIDRLAGIFGGIVVVAITQPLLAPLVRRALGWNGTKA</sequence>
<dbReference type="InterPro" id="IPR006726">
    <property type="entry name" value="PHBA_efflux_AaeB/fusaric-R"/>
</dbReference>
<name>A0A318T940_9HYPH</name>
<feature type="transmembrane region" description="Helical" evidence="7">
    <location>
        <begin position="153"/>
        <end position="172"/>
    </location>
</feature>
<feature type="transmembrane region" description="Helical" evidence="7">
    <location>
        <begin position="79"/>
        <end position="95"/>
    </location>
</feature>
<dbReference type="EMBL" id="QJTF01000015">
    <property type="protein sequence ID" value="PYE87203.1"/>
    <property type="molecule type" value="Genomic_DNA"/>
</dbReference>
<dbReference type="GO" id="GO:0005886">
    <property type="term" value="C:plasma membrane"/>
    <property type="evidence" value="ECO:0007669"/>
    <property type="project" value="UniProtKB-SubCell"/>
</dbReference>
<keyword evidence="2" id="KW-0813">Transport</keyword>